<dbReference type="EMBL" id="JAPFPW010000019">
    <property type="protein sequence ID" value="MCW7754977.1"/>
    <property type="molecule type" value="Genomic_DNA"/>
</dbReference>
<comment type="caution">
    <text evidence="1">The sequence shown here is derived from an EMBL/GenBank/DDBJ whole genome shotgun (WGS) entry which is preliminary data.</text>
</comment>
<gene>
    <name evidence="1" type="ORF">OOT00_13375</name>
</gene>
<organism evidence="1 2">
    <name type="scientific">Desulfobotulus pelophilus</name>
    <dbReference type="NCBI Taxonomy" id="2823377"/>
    <lineage>
        <taxon>Bacteria</taxon>
        <taxon>Pseudomonadati</taxon>
        <taxon>Thermodesulfobacteriota</taxon>
        <taxon>Desulfobacteria</taxon>
        <taxon>Desulfobacterales</taxon>
        <taxon>Desulfobacteraceae</taxon>
        <taxon>Desulfobotulus</taxon>
    </lineage>
</organism>
<sequence>MAIYQYGIAGVTDSLHPEDSSYTHLLPSNRELTGASDSVGCGLFLEGVGRFVENHIIDLEKVCGEKISNVRVTLEKHGAFYHPCRVTLNNQCALSFVVNGAVTEEGIRVMHSEEKSLRLLWDKKINNIPELLFSEEGLLSDGHRVSFFSATWFDDFYEFHWSFDGKELAISVWEDNDKKKSLSSGQVFDLFRKAARILSSAYDFDHFHQIFPWHHAAGDFVVRSVGDYVDVRLITVRQYTSLFGTDPEHADMSDRMDCMFYFLWNLLLRMRLDRLDGIGELIWAPEEIVVPCIRGFFDAFVEKAVHREDISMVLGVFQQIIESMGKDGLFEIHEDILSVYHPESPERILMGENLRAHSDLVFDSIMSEPVIK</sequence>
<protein>
    <submittedName>
        <fullName evidence="1">Uncharacterized protein</fullName>
    </submittedName>
</protein>
<accession>A0ABT3NBX8</accession>
<proteinExistence type="predicted"/>
<dbReference type="RefSeq" id="WP_265425889.1">
    <property type="nucleotide sequence ID" value="NZ_JAPFPW010000019.1"/>
</dbReference>
<reference evidence="1 2" key="1">
    <citation type="submission" date="2022-11" db="EMBL/GenBank/DDBJ databases">
        <title>Desulfobotulus tamanensis H1 sp. nov. - anaerobic, alkaliphilic, sulphate reducing bacterium isolated from terrestrial mud volcano.</title>
        <authorList>
            <person name="Frolova A."/>
            <person name="Merkel A.Y."/>
            <person name="Slobodkin A.I."/>
        </authorList>
    </citation>
    <scope>NUCLEOTIDE SEQUENCE [LARGE SCALE GENOMIC DNA]</scope>
    <source>
        <strain evidence="1 2">H1</strain>
    </source>
</reference>
<evidence type="ECO:0000313" key="2">
    <source>
        <dbReference type="Proteomes" id="UP001209681"/>
    </source>
</evidence>
<name>A0ABT3NBX8_9BACT</name>
<evidence type="ECO:0000313" key="1">
    <source>
        <dbReference type="EMBL" id="MCW7754977.1"/>
    </source>
</evidence>
<dbReference type="Proteomes" id="UP001209681">
    <property type="component" value="Unassembled WGS sequence"/>
</dbReference>
<keyword evidence="2" id="KW-1185">Reference proteome</keyword>